<keyword evidence="2" id="KW-1133">Transmembrane helix</keyword>
<sequence length="330" mass="35611">MNLVLHGTLRYIRTSIKACLHYNPLTQPSRMTQLTELNRISIAEIIVYTPALAIAIVLANRHGFKKASGWLYLILFSLIRIIGAAMDLASTQHPGNNSLSSGTNALNNAGVSPLILVSVGLLTRVLVGLEKRTSTLLQPRMLRLIQLAVMVGLLLSIVGGIKFGNELSDATSRQPVDVAALRSLSNPTESLAGTALMILGFVALVLATAMLSLQLRSVERGERRLIGTVAATLPFVLVRIIYAAVATYHTWNPNFHSYVAGPHYYAYMIGMCVVMEMITIVILEAVGLTLQQLPGDGTRPEIATGYPMTDSSDGQKPSGTPEWGNNGYNA</sequence>
<feature type="transmembrane region" description="Helical" evidence="2">
    <location>
        <begin position="225"/>
        <end position="245"/>
    </location>
</feature>
<name>G4N7H8_PYRO7</name>
<dbReference type="eggNOG" id="ENOG502SCPV">
    <property type="taxonomic scope" value="Eukaryota"/>
</dbReference>
<evidence type="ECO:0000256" key="2">
    <source>
        <dbReference type="SAM" id="Phobius"/>
    </source>
</evidence>
<keyword evidence="2" id="KW-0812">Transmembrane</keyword>
<evidence type="ECO:0000256" key="1">
    <source>
        <dbReference type="SAM" id="MobiDB-lite"/>
    </source>
</evidence>
<dbReference type="GeneID" id="2684570"/>
<feature type="compositionally biased region" description="Polar residues" evidence="1">
    <location>
        <begin position="309"/>
        <end position="318"/>
    </location>
</feature>
<dbReference type="PANTHER" id="PTHR42109:SF2">
    <property type="entry name" value="INTEGRAL MEMBRANE PROTEIN"/>
    <property type="match status" value="1"/>
</dbReference>
<reference evidence="4 5" key="1">
    <citation type="journal article" date="2005" name="Nature">
        <title>The genome sequence of the rice blast fungus Magnaporthe grisea.</title>
        <authorList>
            <person name="Dean R.A."/>
            <person name="Talbot N.J."/>
            <person name="Ebbole D.J."/>
            <person name="Farman M.L."/>
            <person name="Mitchell T.K."/>
            <person name="Orbach M.J."/>
            <person name="Thon M."/>
            <person name="Kulkarni R."/>
            <person name="Xu J.R."/>
            <person name="Pan H."/>
            <person name="Read N.D."/>
            <person name="Lee Y.H."/>
            <person name="Carbone I."/>
            <person name="Brown D."/>
            <person name="Oh Y.Y."/>
            <person name="Donofrio N."/>
            <person name="Jeong J.S."/>
            <person name="Soanes D.M."/>
            <person name="Djonovic S."/>
            <person name="Kolomiets E."/>
            <person name="Rehmeyer C."/>
            <person name="Li W."/>
            <person name="Harding M."/>
            <person name="Kim S."/>
            <person name="Lebrun M.H."/>
            <person name="Bohnert H."/>
            <person name="Coughlan S."/>
            <person name="Butler J."/>
            <person name="Calvo S."/>
            <person name="Ma L.J."/>
            <person name="Nicol R."/>
            <person name="Purcell S."/>
            <person name="Nusbaum C."/>
            <person name="Galagan J.E."/>
            <person name="Birren B.W."/>
        </authorList>
    </citation>
    <scope>NUCLEOTIDE SEQUENCE [LARGE SCALE GENOMIC DNA]</scope>
    <source>
        <strain evidence="5">70-15 / ATCC MYA-4617 / FGSC 8958</strain>
    </source>
</reference>
<reference key="2">
    <citation type="submission" date="2011-05" db="EMBL/GenBank/DDBJ databases">
        <title>The Genome Sequence of Magnaporthe oryzae 70-15.</title>
        <authorList>
            <consortium name="The Broad Institute Genome Sequencing Platform"/>
            <person name="Ma L.-J."/>
            <person name="Dead R."/>
            <person name="Young S.K."/>
            <person name="Zeng Q."/>
            <person name="Gargeya S."/>
            <person name="Fitzgerald M."/>
            <person name="Haas B."/>
            <person name="Abouelleil A."/>
            <person name="Alvarado L."/>
            <person name="Arachchi H.M."/>
            <person name="Berlin A."/>
            <person name="Brown A."/>
            <person name="Chapman S.B."/>
            <person name="Chen Z."/>
            <person name="Dunbar C."/>
            <person name="Freedman E."/>
            <person name="Gearin G."/>
            <person name="Gellesch M."/>
            <person name="Goldberg J."/>
            <person name="Griggs A."/>
            <person name="Gujja S."/>
            <person name="Heiman D."/>
            <person name="Howarth C."/>
            <person name="Larson L."/>
            <person name="Lui A."/>
            <person name="MacDonald P.J.P."/>
            <person name="Mehta T."/>
            <person name="Montmayeur A."/>
            <person name="Murphy C."/>
            <person name="Neiman D."/>
            <person name="Pearson M."/>
            <person name="Priest M."/>
            <person name="Roberts A."/>
            <person name="Saif S."/>
            <person name="Shea T."/>
            <person name="Shenoy N."/>
            <person name="Sisk P."/>
            <person name="Stolte C."/>
            <person name="Sykes S."/>
            <person name="Yandava C."/>
            <person name="Wortman J."/>
            <person name="Nusbaum C."/>
            <person name="Birren B."/>
        </authorList>
    </citation>
    <scope>NUCLEOTIDE SEQUENCE</scope>
    <source>
        <strain>70-15</strain>
    </source>
</reference>
<dbReference type="AlphaFoldDB" id="G4N7H8"/>
<dbReference type="PANTHER" id="PTHR42109">
    <property type="entry name" value="UNPLACED GENOMIC SCAFFOLD UM_SCAF_CONTIG_1.265, WHOLE GENOME SHOTGUN SEQUENCE"/>
    <property type="match status" value="1"/>
</dbReference>
<dbReference type="HOGENOM" id="CLU_064985_0_2_1"/>
<keyword evidence="5" id="KW-1185">Reference proteome</keyword>
<feature type="transmembrane region" description="Helical" evidence="2">
    <location>
        <begin position="40"/>
        <end position="58"/>
    </location>
</feature>
<accession>G4N7H8</accession>
<feature type="transmembrane region" description="Helical" evidence="2">
    <location>
        <begin position="141"/>
        <end position="161"/>
    </location>
</feature>
<feature type="transmembrane region" description="Helical" evidence="2">
    <location>
        <begin position="265"/>
        <end position="290"/>
    </location>
</feature>
<dbReference type="VEuPathDB" id="FungiDB:MGG_06415"/>
<dbReference type="RefSeq" id="XP_003717154.1">
    <property type="nucleotide sequence ID" value="XM_003717106.1"/>
</dbReference>
<dbReference type="InParanoid" id="G4N7H8"/>
<keyword evidence="2" id="KW-0472">Membrane</keyword>
<feature type="transmembrane region" description="Helical" evidence="2">
    <location>
        <begin position="109"/>
        <end position="129"/>
    </location>
</feature>
<proteinExistence type="predicted"/>
<feature type="domain" description="DUF7702" evidence="3">
    <location>
        <begin position="34"/>
        <end position="292"/>
    </location>
</feature>
<dbReference type="InterPro" id="IPR056119">
    <property type="entry name" value="DUF7702"/>
</dbReference>
<protein>
    <recommendedName>
        <fullName evidence="3">DUF7702 domain-containing protein</fullName>
    </recommendedName>
</protein>
<organism evidence="4 5">
    <name type="scientific">Pyricularia oryzae (strain 70-15 / ATCC MYA-4617 / FGSC 8958)</name>
    <name type="common">Rice blast fungus</name>
    <name type="synonym">Magnaporthe oryzae</name>
    <dbReference type="NCBI Taxonomy" id="242507"/>
    <lineage>
        <taxon>Eukaryota</taxon>
        <taxon>Fungi</taxon>
        <taxon>Dikarya</taxon>
        <taxon>Ascomycota</taxon>
        <taxon>Pezizomycotina</taxon>
        <taxon>Sordariomycetes</taxon>
        <taxon>Sordariomycetidae</taxon>
        <taxon>Magnaporthales</taxon>
        <taxon>Pyriculariaceae</taxon>
        <taxon>Pyricularia</taxon>
    </lineage>
</organism>
<dbReference type="OrthoDB" id="2560628at2759"/>
<evidence type="ECO:0000259" key="3">
    <source>
        <dbReference type="Pfam" id="PF24800"/>
    </source>
</evidence>
<evidence type="ECO:0000313" key="5">
    <source>
        <dbReference type="Proteomes" id="UP000009058"/>
    </source>
</evidence>
<evidence type="ECO:0000313" key="4">
    <source>
        <dbReference type="EMBL" id="EHA50835.1"/>
    </source>
</evidence>
<dbReference type="KEGG" id="mgr:MGG_06415"/>
<dbReference type="Pfam" id="PF24800">
    <property type="entry name" value="DUF7702"/>
    <property type="match status" value="1"/>
</dbReference>
<feature type="transmembrane region" description="Helical" evidence="2">
    <location>
        <begin position="191"/>
        <end position="213"/>
    </location>
</feature>
<dbReference type="OMA" id="LCKTHGF"/>
<feature type="region of interest" description="Disordered" evidence="1">
    <location>
        <begin position="301"/>
        <end position="330"/>
    </location>
</feature>
<feature type="transmembrane region" description="Helical" evidence="2">
    <location>
        <begin position="70"/>
        <end position="89"/>
    </location>
</feature>
<dbReference type="EMBL" id="CM001234">
    <property type="protein sequence ID" value="EHA50835.1"/>
    <property type="molecule type" value="Genomic_DNA"/>
</dbReference>
<dbReference type="Proteomes" id="UP000009058">
    <property type="component" value="Chromosome 4"/>
</dbReference>
<gene>
    <name evidence="4" type="ORF">MGG_06415</name>
</gene>